<protein>
    <submittedName>
        <fullName evidence="1">Uncharacterized protein</fullName>
    </submittedName>
</protein>
<dbReference type="Proteomes" id="UP000315389">
    <property type="component" value="Unassembled WGS sequence"/>
</dbReference>
<evidence type="ECO:0000313" key="1">
    <source>
        <dbReference type="EMBL" id="TQL57195.1"/>
    </source>
</evidence>
<evidence type="ECO:0000313" key="2">
    <source>
        <dbReference type="Proteomes" id="UP000315389"/>
    </source>
</evidence>
<gene>
    <name evidence="1" type="ORF">FB461_2316</name>
</gene>
<proteinExistence type="predicted"/>
<dbReference type="AlphaFoldDB" id="A0A542ZA50"/>
<sequence length="105" mass="11650">MGHPRRQPKPSTSFCGTAGIYGQFQAWNNNSTHKAGTQHTTGPTCTPYEVRIRYENNAGSLYWMSWKTGSLTALSVSQTSQSNYTINQAQHRVPKNGGTYTVSTY</sequence>
<accession>A0A542ZA50</accession>
<keyword evidence="2" id="KW-1185">Reference proteome</keyword>
<organism evidence="1 2">
    <name type="scientific">Rarobacter faecitabidus</name>
    <dbReference type="NCBI Taxonomy" id="13243"/>
    <lineage>
        <taxon>Bacteria</taxon>
        <taxon>Bacillati</taxon>
        <taxon>Actinomycetota</taxon>
        <taxon>Actinomycetes</taxon>
        <taxon>Micrococcales</taxon>
        <taxon>Rarobacteraceae</taxon>
        <taxon>Rarobacter</taxon>
    </lineage>
</organism>
<dbReference type="EMBL" id="VFOS01000005">
    <property type="protein sequence ID" value="TQL57195.1"/>
    <property type="molecule type" value="Genomic_DNA"/>
</dbReference>
<comment type="caution">
    <text evidence="1">The sequence shown here is derived from an EMBL/GenBank/DDBJ whole genome shotgun (WGS) entry which is preliminary data.</text>
</comment>
<name>A0A542ZA50_RARFA</name>
<reference evidence="1 2" key="1">
    <citation type="submission" date="2019-06" db="EMBL/GenBank/DDBJ databases">
        <title>Sequencing the genomes of 1000 actinobacteria strains.</title>
        <authorList>
            <person name="Klenk H.-P."/>
        </authorList>
    </citation>
    <scope>NUCLEOTIDE SEQUENCE [LARGE SCALE GENOMIC DNA]</scope>
    <source>
        <strain evidence="1 2">DSM 4813</strain>
    </source>
</reference>